<keyword evidence="2 4" id="KW-0813">Transport</keyword>
<dbReference type="GO" id="GO:0046872">
    <property type="term" value="F:metal ion binding"/>
    <property type="evidence" value="ECO:0007669"/>
    <property type="project" value="InterPro"/>
</dbReference>
<dbReference type="Proteomes" id="UP000003688">
    <property type="component" value="Unassembled WGS sequence"/>
</dbReference>
<feature type="signal peptide" evidence="5">
    <location>
        <begin position="1"/>
        <end position="21"/>
    </location>
</feature>
<keyword evidence="7" id="KW-1185">Reference proteome</keyword>
<dbReference type="Gene3D" id="3.40.50.1980">
    <property type="entry name" value="Nitrogenase molybdenum iron protein domain"/>
    <property type="match status" value="2"/>
</dbReference>
<dbReference type="EMBL" id="ABOX02000046">
    <property type="protein sequence ID" value="EEF58295.1"/>
    <property type="molecule type" value="Genomic_DNA"/>
</dbReference>
<evidence type="ECO:0000256" key="2">
    <source>
        <dbReference type="ARBA" id="ARBA00022448"/>
    </source>
</evidence>
<evidence type="ECO:0000256" key="3">
    <source>
        <dbReference type="ARBA" id="ARBA00022729"/>
    </source>
</evidence>
<dbReference type="PRINTS" id="PR00691">
    <property type="entry name" value="ADHESINB"/>
</dbReference>
<dbReference type="PANTHER" id="PTHR42953">
    <property type="entry name" value="HIGH-AFFINITY ZINC UPTAKE SYSTEM PROTEIN ZNUA-RELATED"/>
    <property type="match status" value="1"/>
</dbReference>
<accession>B9XPF5</accession>
<evidence type="ECO:0000256" key="1">
    <source>
        <dbReference type="ARBA" id="ARBA00011028"/>
    </source>
</evidence>
<feature type="chain" id="PRO_5002893347" evidence="5">
    <location>
        <begin position="22"/>
        <end position="304"/>
    </location>
</feature>
<dbReference type="STRING" id="320771.Cflav_PD1023"/>
<keyword evidence="3 5" id="KW-0732">Signal</keyword>
<organism evidence="6 7">
    <name type="scientific">Pedosphaera parvula (strain Ellin514)</name>
    <dbReference type="NCBI Taxonomy" id="320771"/>
    <lineage>
        <taxon>Bacteria</taxon>
        <taxon>Pseudomonadati</taxon>
        <taxon>Verrucomicrobiota</taxon>
        <taxon>Pedosphaerae</taxon>
        <taxon>Pedosphaerales</taxon>
        <taxon>Pedosphaeraceae</taxon>
        <taxon>Pedosphaera</taxon>
    </lineage>
</organism>
<sequence length="304" mass="33183" precursor="true">MKKFKLSFVLLAALLPLMAQAKMKVIATTPDLGSIAEAIGGDKVEVTTLARPTEDPHFVDAKPSFIVKLNRADALVEGGAELEIGWLPRLLDDARNNKLEPGAPAHISASQGIQLLEVPATLDRSKGDIHAAGNPHFMTDPMNGKIVAQHIADSFSALDPKSSETYKANLKKFTGELDAKMGEWDKLLAPYKGQEVIAYHDSWPYFAKRFGLNIDMFLEPKPGIPPTPSHLAEVIIKMKQNKDHVIIVDPYQNRKTADTVARNTDATVVQVTQFPGGVKGTEGGYIQMMDYLVKSIATALGEKK</sequence>
<gene>
    <name evidence="6" type="ORF">Cflav_PD1023</name>
</gene>
<name>B9XPF5_PEDPL</name>
<dbReference type="PANTHER" id="PTHR42953:SF2">
    <property type="entry name" value="ADHESION PROTEIN"/>
    <property type="match status" value="1"/>
</dbReference>
<protein>
    <submittedName>
        <fullName evidence="6">Periplasmic solute binding protein</fullName>
    </submittedName>
</protein>
<proteinExistence type="inferred from homology"/>
<dbReference type="OrthoDB" id="9793396at2"/>
<dbReference type="GO" id="GO:0007155">
    <property type="term" value="P:cell adhesion"/>
    <property type="evidence" value="ECO:0007669"/>
    <property type="project" value="InterPro"/>
</dbReference>
<evidence type="ECO:0000313" key="7">
    <source>
        <dbReference type="Proteomes" id="UP000003688"/>
    </source>
</evidence>
<dbReference type="SUPFAM" id="SSF53807">
    <property type="entry name" value="Helical backbone' metal receptor"/>
    <property type="match status" value="1"/>
</dbReference>
<dbReference type="AlphaFoldDB" id="B9XPF5"/>
<comment type="caution">
    <text evidence="6">The sequence shown here is derived from an EMBL/GenBank/DDBJ whole genome shotgun (WGS) entry which is preliminary data.</text>
</comment>
<evidence type="ECO:0000256" key="5">
    <source>
        <dbReference type="SAM" id="SignalP"/>
    </source>
</evidence>
<dbReference type="RefSeq" id="WP_007417691.1">
    <property type="nucleotide sequence ID" value="NZ_ABOX02000046.1"/>
</dbReference>
<evidence type="ECO:0000313" key="6">
    <source>
        <dbReference type="EMBL" id="EEF58295.1"/>
    </source>
</evidence>
<dbReference type="InterPro" id="IPR006127">
    <property type="entry name" value="ZnuA-like"/>
</dbReference>
<comment type="similarity">
    <text evidence="1 4">Belongs to the bacterial solute-binding protein 9 family.</text>
</comment>
<evidence type="ECO:0000256" key="4">
    <source>
        <dbReference type="RuleBase" id="RU003512"/>
    </source>
</evidence>
<dbReference type="Pfam" id="PF01297">
    <property type="entry name" value="ZnuA"/>
    <property type="match status" value="1"/>
</dbReference>
<dbReference type="PRINTS" id="PR00690">
    <property type="entry name" value="ADHESNFAMILY"/>
</dbReference>
<dbReference type="InterPro" id="IPR050492">
    <property type="entry name" value="Bact_metal-bind_prot9"/>
</dbReference>
<reference evidence="6 7" key="1">
    <citation type="journal article" date="2011" name="J. Bacteriol.">
        <title>Genome sequence of 'Pedosphaera parvula' Ellin514, an aerobic Verrucomicrobial isolate from pasture soil.</title>
        <authorList>
            <person name="Kant R."/>
            <person name="van Passel M.W."/>
            <person name="Sangwan P."/>
            <person name="Palva A."/>
            <person name="Lucas S."/>
            <person name="Copeland A."/>
            <person name="Lapidus A."/>
            <person name="Glavina Del Rio T."/>
            <person name="Dalin E."/>
            <person name="Tice H."/>
            <person name="Bruce D."/>
            <person name="Goodwin L."/>
            <person name="Pitluck S."/>
            <person name="Chertkov O."/>
            <person name="Larimer F.W."/>
            <person name="Land M.L."/>
            <person name="Hauser L."/>
            <person name="Brettin T.S."/>
            <person name="Detter J.C."/>
            <person name="Han S."/>
            <person name="de Vos W.M."/>
            <person name="Janssen P.H."/>
            <person name="Smidt H."/>
        </authorList>
    </citation>
    <scope>NUCLEOTIDE SEQUENCE [LARGE SCALE GENOMIC DNA]</scope>
    <source>
        <strain evidence="6 7">Ellin514</strain>
    </source>
</reference>
<dbReference type="InterPro" id="IPR006128">
    <property type="entry name" value="Lipoprotein_PsaA-like"/>
</dbReference>
<dbReference type="InterPro" id="IPR006129">
    <property type="entry name" value="AdhesinB"/>
</dbReference>
<dbReference type="GO" id="GO:0030001">
    <property type="term" value="P:metal ion transport"/>
    <property type="evidence" value="ECO:0007669"/>
    <property type="project" value="InterPro"/>
</dbReference>